<dbReference type="InterPro" id="IPR037402">
    <property type="entry name" value="YidZ_PBP2"/>
</dbReference>
<dbReference type="InterPro" id="IPR000847">
    <property type="entry name" value="LysR_HTH_N"/>
</dbReference>
<dbReference type="CDD" id="cd08417">
    <property type="entry name" value="PBP2_Nitroaromatics_like"/>
    <property type="match status" value="1"/>
</dbReference>
<dbReference type="PANTHER" id="PTHR30118">
    <property type="entry name" value="HTH-TYPE TRANSCRIPTIONAL REGULATOR LEUO-RELATED"/>
    <property type="match status" value="1"/>
</dbReference>
<dbReference type="SUPFAM" id="SSF46785">
    <property type="entry name" value="Winged helix' DNA-binding domain"/>
    <property type="match status" value="1"/>
</dbReference>
<reference evidence="6 7" key="1">
    <citation type="submission" date="2013-08" db="EMBL/GenBank/DDBJ databases">
        <title>draft genome of Halomonas huanghegensis, strain BJGMM-B45T.</title>
        <authorList>
            <person name="Miao C."/>
            <person name="Wan Y."/>
            <person name="Jin W."/>
        </authorList>
    </citation>
    <scope>NUCLEOTIDE SEQUENCE [LARGE SCALE GENOMIC DNA]</scope>
    <source>
        <strain evidence="6 7">BJGMM-B45</strain>
    </source>
</reference>
<dbReference type="InterPro" id="IPR050389">
    <property type="entry name" value="LysR-type_TF"/>
</dbReference>
<dbReference type="PROSITE" id="PS50931">
    <property type="entry name" value="HTH_LYSR"/>
    <property type="match status" value="1"/>
</dbReference>
<proteinExistence type="inferred from homology"/>
<dbReference type="Proteomes" id="UP000019113">
    <property type="component" value="Unassembled WGS sequence"/>
</dbReference>
<keyword evidence="4" id="KW-0804">Transcription</keyword>
<comment type="caution">
    <text evidence="6">The sequence shown here is derived from an EMBL/GenBank/DDBJ whole genome shotgun (WGS) entry which is preliminary data.</text>
</comment>
<dbReference type="Pfam" id="PF03466">
    <property type="entry name" value="LysR_substrate"/>
    <property type="match status" value="1"/>
</dbReference>
<dbReference type="STRING" id="1178482.AR456_05700"/>
<dbReference type="Pfam" id="PF00126">
    <property type="entry name" value="HTH_1"/>
    <property type="match status" value="1"/>
</dbReference>
<evidence type="ECO:0000256" key="4">
    <source>
        <dbReference type="ARBA" id="ARBA00023163"/>
    </source>
</evidence>
<evidence type="ECO:0000313" key="6">
    <source>
        <dbReference type="EMBL" id="ERL50351.1"/>
    </source>
</evidence>
<evidence type="ECO:0000256" key="2">
    <source>
        <dbReference type="ARBA" id="ARBA00023015"/>
    </source>
</evidence>
<keyword evidence="3" id="KW-0238">DNA-binding</keyword>
<dbReference type="RefSeq" id="WP_021820403.1">
    <property type="nucleotide sequence ID" value="NZ_AVBC01000039.1"/>
</dbReference>
<dbReference type="SUPFAM" id="SSF53850">
    <property type="entry name" value="Periplasmic binding protein-like II"/>
    <property type="match status" value="1"/>
</dbReference>
<accession>W1N5C7</accession>
<dbReference type="KEGG" id="hhu:AR456_05700"/>
<dbReference type="PATRIC" id="fig|1178482.3.peg.3452"/>
<comment type="similarity">
    <text evidence="1">Belongs to the LysR transcriptional regulatory family.</text>
</comment>
<dbReference type="EMBL" id="AVBC01000039">
    <property type="protein sequence ID" value="ERL50351.1"/>
    <property type="molecule type" value="Genomic_DNA"/>
</dbReference>
<dbReference type="Gene3D" id="1.10.10.10">
    <property type="entry name" value="Winged helix-like DNA-binding domain superfamily/Winged helix DNA-binding domain"/>
    <property type="match status" value="1"/>
</dbReference>
<evidence type="ECO:0000256" key="3">
    <source>
        <dbReference type="ARBA" id="ARBA00023125"/>
    </source>
</evidence>
<evidence type="ECO:0000313" key="7">
    <source>
        <dbReference type="Proteomes" id="UP000019113"/>
    </source>
</evidence>
<name>W1N5C7_9GAMM</name>
<feature type="domain" description="HTH lysR-type" evidence="5">
    <location>
        <begin position="7"/>
        <end position="63"/>
    </location>
</feature>
<evidence type="ECO:0000256" key="1">
    <source>
        <dbReference type="ARBA" id="ARBA00009437"/>
    </source>
</evidence>
<dbReference type="AlphaFoldDB" id="W1N5C7"/>
<dbReference type="OrthoDB" id="8839911at2"/>
<dbReference type="PANTHER" id="PTHR30118:SF15">
    <property type="entry name" value="TRANSCRIPTIONAL REGULATORY PROTEIN"/>
    <property type="match status" value="1"/>
</dbReference>
<dbReference type="Gene3D" id="3.40.190.10">
    <property type="entry name" value="Periplasmic binding protein-like II"/>
    <property type="match status" value="2"/>
</dbReference>
<keyword evidence="2" id="KW-0805">Transcription regulation</keyword>
<gene>
    <name evidence="6" type="ORF">BJB45_04270</name>
</gene>
<dbReference type="InterPro" id="IPR005119">
    <property type="entry name" value="LysR_subst-bd"/>
</dbReference>
<keyword evidence="7" id="KW-1185">Reference proteome</keyword>
<dbReference type="GO" id="GO:0003700">
    <property type="term" value="F:DNA-binding transcription factor activity"/>
    <property type="evidence" value="ECO:0007669"/>
    <property type="project" value="InterPro"/>
</dbReference>
<dbReference type="eggNOG" id="COG0583">
    <property type="taxonomic scope" value="Bacteria"/>
</dbReference>
<dbReference type="InterPro" id="IPR036388">
    <property type="entry name" value="WH-like_DNA-bd_sf"/>
</dbReference>
<organism evidence="6 7">
    <name type="scientific">Halomonas huangheensis</name>
    <dbReference type="NCBI Taxonomy" id="1178482"/>
    <lineage>
        <taxon>Bacteria</taxon>
        <taxon>Pseudomonadati</taxon>
        <taxon>Pseudomonadota</taxon>
        <taxon>Gammaproteobacteria</taxon>
        <taxon>Oceanospirillales</taxon>
        <taxon>Halomonadaceae</taxon>
        <taxon>Halomonas</taxon>
    </lineage>
</organism>
<dbReference type="GO" id="GO:0003677">
    <property type="term" value="F:DNA binding"/>
    <property type="evidence" value="ECO:0007669"/>
    <property type="project" value="UniProtKB-KW"/>
</dbReference>
<sequence length="306" mass="34452">MNITGKDLNLLWVFQVLYEERSVSRAAERMSLSQPALSHRLGKLRNEFDDPLFVRAPRGLTPTPRAHQLALPVSRMLVQLDAFYEEMEGQNFLQRDERLHIYATDYLEQRLLPSLLPQLRRGAPNLTLVTHNTGGTLPREALEKGTCDLAIAGFFSDLPETFRQQRLLSEPFVVLAAKDNARIASSGALDLDTYLACEHLLTTLTGDLNGIVDRALDQLGTQRRVIAGVSSFLAPTRIVPNSDYLLTCLKSVAEQAVYLDASLCIHSLPLTLPSVDLMQIWHERTDGDRLRRWVREQIHAVACQIE</sequence>
<evidence type="ECO:0000259" key="5">
    <source>
        <dbReference type="PROSITE" id="PS50931"/>
    </source>
</evidence>
<dbReference type="PRINTS" id="PR00039">
    <property type="entry name" value="HTHLYSR"/>
</dbReference>
<protein>
    <recommendedName>
        <fullName evidence="5">HTH lysR-type domain-containing protein</fullName>
    </recommendedName>
</protein>
<dbReference type="InterPro" id="IPR036390">
    <property type="entry name" value="WH_DNA-bd_sf"/>
</dbReference>